<name>A0ACB8QLX6_9AGAM</name>
<keyword evidence="2" id="KW-1185">Reference proteome</keyword>
<protein>
    <submittedName>
        <fullName evidence="1">Inner membrane protein import complex subunit Tim54-domain-containing protein</fullName>
    </submittedName>
</protein>
<evidence type="ECO:0000313" key="1">
    <source>
        <dbReference type="EMBL" id="KAI0032809.1"/>
    </source>
</evidence>
<sequence>MSISAPPLPPPTALSRKFGLRAAFEYTGVPLSLFEKRPKLPSRNWLIFLTVSSSLLGYYVYDRRECKLIRQDYIDRVRPLSEEPMGKFELPRKVVVYGAKWPGDEDWDRGTRYFRKYIKPILVAAAVDYKIVAGKRHGDLATRVANDIKDQRRIDAGLDRPWESPMPLPSKLSPEAERHRQLEGGIILIGRPTFKEYMAGFCRGWTESLERVDYEEILSRELQNDGKFDEPDVDEPPSPVGDIDEEPLPTPSRLPPSRRFSPLGVMRDNARIPPQTSLTALNVGTSSAGADIVPPIEIPPQPPLLLVPFVNLVGWRLIPRLIWDFFNERHKVKAGAEAGYKLIKNQTRPFVSPGRTPNENLSFSPNMELPRNSQDDLEFDRVAETYYPPSTSKILARIAEAREEYYRTALEKLKTARVLARREREPTADELKNPPPTEVEIHDERLKKEVRWRGEEMGWNVVKPDVPVHWDPRMDGIFKVFKDPDLPLPKFSSGA</sequence>
<dbReference type="EMBL" id="MU273535">
    <property type="protein sequence ID" value="KAI0032809.1"/>
    <property type="molecule type" value="Genomic_DNA"/>
</dbReference>
<proteinExistence type="predicted"/>
<comment type="caution">
    <text evidence="1">The sequence shown here is derived from an EMBL/GenBank/DDBJ whole genome shotgun (WGS) entry which is preliminary data.</text>
</comment>
<evidence type="ECO:0000313" key="2">
    <source>
        <dbReference type="Proteomes" id="UP000814128"/>
    </source>
</evidence>
<dbReference type="Proteomes" id="UP000814128">
    <property type="component" value="Unassembled WGS sequence"/>
</dbReference>
<gene>
    <name evidence="1" type="ORF">K488DRAFT_78240</name>
</gene>
<organism evidence="1 2">
    <name type="scientific">Vararia minispora EC-137</name>
    <dbReference type="NCBI Taxonomy" id="1314806"/>
    <lineage>
        <taxon>Eukaryota</taxon>
        <taxon>Fungi</taxon>
        <taxon>Dikarya</taxon>
        <taxon>Basidiomycota</taxon>
        <taxon>Agaricomycotina</taxon>
        <taxon>Agaricomycetes</taxon>
        <taxon>Russulales</taxon>
        <taxon>Lachnocladiaceae</taxon>
        <taxon>Vararia</taxon>
    </lineage>
</organism>
<reference evidence="1" key="2">
    <citation type="journal article" date="2022" name="New Phytol.">
        <title>Evolutionary transition to the ectomycorrhizal habit in the genomes of a hyperdiverse lineage of mushroom-forming fungi.</title>
        <authorList>
            <person name="Looney B."/>
            <person name="Miyauchi S."/>
            <person name="Morin E."/>
            <person name="Drula E."/>
            <person name="Courty P.E."/>
            <person name="Kohler A."/>
            <person name="Kuo A."/>
            <person name="LaButti K."/>
            <person name="Pangilinan J."/>
            <person name="Lipzen A."/>
            <person name="Riley R."/>
            <person name="Andreopoulos W."/>
            <person name="He G."/>
            <person name="Johnson J."/>
            <person name="Nolan M."/>
            <person name="Tritt A."/>
            <person name="Barry K.W."/>
            <person name="Grigoriev I.V."/>
            <person name="Nagy L.G."/>
            <person name="Hibbett D."/>
            <person name="Henrissat B."/>
            <person name="Matheny P.B."/>
            <person name="Labbe J."/>
            <person name="Martin F.M."/>
        </authorList>
    </citation>
    <scope>NUCLEOTIDE SEQUENCE</scope>
    <source>
        <strain evidence="1">EC-137</strain>
    </source>
</reference>
<reference evidence="1" key="1">
    <citation type="submission" date="2021-02" db="EMBL/GenBank/DDBJ databases">
        <authorList>
            <consortium name="DOE Joint Genome Institute"/>
            <person name="Ahrendt S."/>
            <person name="Looney B.P."/>
            <person name="Miyauchi S."/>
            <person name="Morin E."/>
            <person name="Drula E."/>
            <person name="Courty P.E."/>
            <person name="Chicoki N."/>
            <person name="Fauchery L."/>
            <person name="Kohler A."/>
            <person name="Kuo A."/>
            <person name="Labutti K."/>
            <person name="Pangilinan J."/>
            <person name="Lipzen A."/>
            <person name="Riley R."/>
            <person name="Andreopoulos W."/>
            <person name="He G."/>
            <person name="Johnson J."/>
            <person name="Barry K.W."/>
            <person name="Grigoriev I.V."/>
            <person name="Nagy L."/>
            <person name="Hibbett D."/>
            <person name="Henrissat B."/>
            <person name="Matheny P.B."/>
            <person name="Labbe J."/>
            <person name="Martin F."/>
        </authorList>
    </citation>
    <scope>NUCLEOTIDE SEQUENCE</scope>
    <source>
        <strain evidence="1">EC-137</strain>
    </source>
</reference>
<accession>A0ACB8QLX6</accession>